<evidence type="ECO:0000256" key="2">
    <source>
        <dbReference type="ARBA" id="ARBA00023015"/>
    </source>
</evidence>
<dbReference type="InterPro" id="IPR001138">
    <property type="entry name" value="Zn2Cys6_DnaBD"/>
</dbReference>
<evidence type="ECO:0000256" key="4">
    <source>
        <dbReference type="ARBA" id="ARBA00023242"/>
    </source>
</evidence>
<dbReference type="PANTHER" id="PTHR47424">
    <property type="entry name" value="REGULATORY PROTEIN GAL4"/>
    <property type="match status" value="1"/>
</dbReference>
<keyword evidence="5" id="KW-0175">Coiled coil</keyword>
<keyword evidence="4" id="KW-0539">Nucleus</keyword>
<keyword evidence="3" id="KW-0804">Transcription</keyword>
<dbReference type="GO" id="GO:0000435">
    <property type="term" value="P:positive regulation of transcription from RNA polymerase II promoter by galactose"/>
    <property type="evidence" value="ECO:0007669"/>
    <property type="project" value="TreeGrafter"/>
</dbReference>
<feature type="compositionally biased region" description="Basic and acidic residues" evidence="6">
    <location>
        <begin position="685"/>
        <end position="696"/>
    </location>
</feature>
<dbReference type="GO" id="GO:0005634">
    <property type="term" value="C:nucleus"/>
    <property type="evidence" value="ECO:0007669"/>
    <property type="project" value="TreeGrafter"/>
</dbReference>
<evidence type="ECO:0000256" key="1">
    <source>
        <dbReference type="ARBA" id="ARBA00022723"/>
    </source>
</evidence>
<dbReference type="GO" id="GO:0000978">
    <property type="term" value="F:RNA polymerase II cis-regulatory region sequence-specific DNA binding"/>
    <property type="evidence" value="ECO:0007669"/>
    <property type="project" value="TreeGrafter"/>
</dbReference>
<evidence type="ECO:0000313" key="9">
    <source>
        <dbReference type="Proteomes" id="UP000799779"/>
    </source>
</evidence>
<dbReference type="Proteomes" id="UP000799779">
    <property type="component" value="Unassembled WGS sequence"/>
</dbReference>
<dbReference type="PROSITE" id="PS00463">
    <property type="entry name" value="ZN2_CY6_FUNGAL_1"/>
    <property type="match status" value="1"/>
</dbReference>
<keyword evidence="1" id="KW-0479">Metal-binding</keyword>
<evidence type="ECO:0000313" key="8">
    <source>
        <dbReference type="EMBL" id="KAF1994346.1"/>
    </source>
</evidence>
<accession>A0A6A5W9P6</accession>
<evidence type="ECO:0000256" key="3">
    <source>
        <dbReference type="ARBA" id="ARBA00023163"/>
    </source>
</evidence>
<protein>
    <recommendedName>
        <fullName evidence="7">Zn(2)-C6 fungal-type domain-containing protein</fullName>
    </recommendedName>
</protein>
<keyword evidence="2" id="KW-0805">Transcription regulation</keyword>
<feature type="domain" description="Zn(2)-C6 fungal-type" evidence="7">
    <location>
        <begin position="44"/>
        <end position="73"/>
    </location>
</feature>
<dbReference type="CDD" id="cd12148">
    <property type="entry name" value="fungal_TF_MHR"/>
    <property type="match status" value="1"/>
</dbReference>
<evidence type="ECO:0000256" key="5">
    <source>
        <dbReference type="SAM" id="Coils"/>
    </source>
</evidence>
<feature type="coiled-coil region" evidence="5">
    <location>
        <begin position="85"/>
        <end position="119"/>
    </location>
</feature>
<dbReference type="Pfam" id="PF00172">
    <property type="entry name" value="Zn_clus"/>
    <property type="match status" value="1"/>
</dbReference>
<dbReference type="PROSITE" id="PS50048">
    <property type="entry name" value="ZN2_CY6_FUNGAL_2"/>
    <property type="match status" value="1"/>
</dbReference>
<dbReference type="SUPFAM" id="SSF57701">
    <property type="entry name" value="Zn2/Cys6 DNA-binding domain"/>
    <property type="match status" value="1"/>
</dbReference>
<dbReference type="InterPro" id="IPR051127">
    <property type="entry name" value="Fungal_SecMet_Regulators"/>
</dbReference>
<dbReference type="OrthoDB" id="2283488at2759"/>
<dbReference type="GO" id="GO:0000981">
    <property type="term" value="F:DNA-binding transcription factor activity, RNA polymerase II-specific"/>
    <property type="evidence" value="ECO:0007669"/>
    <property type="project" value="InterPro"/>
</dbReference>
<feature type="region of interest" description="Disordered" evidence="6">
    <location>
        <begin position="685"/>
        <end position="709"/>
    </location>
</feature>
<dbReference type="CDD" id="cd00067">
    <property type="entry name" value="GAL4"/>
    <property type="match status" value="1"/>
</dbReference>
<dbReference type="Gene3D" id="4.10.240.10">
    <property type="entry name" value="Zn(2)-C6 fungal-type DNA-binding domain"/>
    <property type="match status" value="1"/>
</dbReference>
<dbReference type="PANTHER" id="PTHR47424:SF12">
    <property type="entry name" value="TRANSCRIPTION FACTOR ASQA"/>
    <property type="match status" value="1"/>
</dbReference>
<organism evidence="8 9">
    <name type="scientific">Amniculicola lignicola CBS 123094</name>
    <dbReference type="NCBI Taxonomy" id="1392246"/>
    <lineage>
        <taxon>Eukaryota</taxon>
        <taxon>Fungi</taxon>
        <taxon>Dikarya</taxon>
        <taxon>Ascomycota</taxon>
        <taxon>Pezizomycotina</taxon>
        <taxon>Dothideomycetes</taxon>
        <taxon>Pleosporomycetidae</taxon>
        <taxon>Pleosporales</taxon>
        <taxon>Amniculicolaceae</taxon>
        <taxon>Amniculicola</taxon>
    </lineage>
</organism>
<evidence type="ECO:0000256" key="6">
    <source>
        <dbReference type="SAM" id="MobiDB-lite"/>
    </source>
</evidence>
<feature type="region of interest" description="Disordered" evidence="6">
    <location>
        <begin position="1"/>
        <end position="37"/>
    </location>
</feature>
<dbReference type="SMART" id="SM00066">
    <property type="entry name" value="GAL4"/>
    <property type="match status" value="1"/>
</dbReference>
<dbReference type="Pfam" id="PF04082">
    <property type="entry name" value="Fungal_trans"/>
    <property type="match status" value="1"/>
</dbReference>
<dbReference type="InterPro" id="IPR007219">
    <property type="entry name" value="XnlR_reg_dom"/>
</dbReference>
<dbReference type="GO" id="GO:0008270">
    <property type="term" value="F:zinc ion binding"/>
    <property type="evidence" value="ECO:0007669"/>
    <property type="project" value="InterPro"/>
</dbReference>
<dbReference type="EMBL" id="ML977663">
    <property type="protein sequence ID" value="KAF1994346.1"/>
    <property type="molecule type" value="Genomic_DNA"/>
</dbReference>
<reference evidence="8" key="1">
    <citation type="journal article" date="2020" name="Stud. Mycol.">
        <title>101 Dothideomycetes genomes: a test case for predicting lifestyles and emergence of pathogens.</title>
        <authorList>
            <person name="Haridas S."/>
            <person name="Albert R."/>
            <person name="Binder M."/>
            <person name="Bloem J."/>
            <person name="Labutti K."/>
            <person name="Salamov A."/>
            <person name="Andreopoulos B."/>
            <person name="Baker S."/>
            <person name="Barry K."/>
            <person name="Bills G."/>
            <person name="Bluhm B."/>
            <person name="Cannon C."/>
            <person name="Castanera R."/>
            <person name="Culley D."/>
            <person name="Daum C."/>
            <person name="Ezra D."/>
            <person name="Gonzalez J."/>
            <person name="Henrissat B."/>
            <person name="Kuo A."/>
            <person name="Liang C."/>
            <person name="Lipzen A."/>
            <person name="Lutzoni F."/>
            <person name="Magnuson J."/>
            <person name="Mondo S."/>
            <person name="Nolan M."/>
            <person name="Ohm R."/>
            <person name="Pangilinan J."/>
            <person name="Park H.-J."/>
            <person name="Ramirez L."/>
            <person name="Alfaro M."/>
            <person name="Sun H."/>
            <person name="Tritt A."/>
            <person name="Yoshinaga Y."/>
            <person name="Zwiers L.-H."/>
            <person name="Turgeon B."/>
            <person name="Goodwin S."/>
            <person name="Spatafora J."/>
            <person name="Crous P."/>
            <person name="Grigoriev I."/>
        </authorList>
    </citation>
    <scope>NUCLEOTIDE SEQUENCE</scope>
    <source>
        <strain evidence="8">CBS 123094</strain>
    </source>
</reference>
<name>A0A6A5W9P6_9PLEO</name>
<sequence>MFATFAVGPPQNTSADDSQLSEHVTSKTPTTKPSRPKRHQVGRACIWCRTYRIKCDANVPCQNCKVKGRKCSDEKGKDAGEVRTFSTAVKEIDRLKERIKELEDQVKGLQVASDDATTATPNERAAALPVNLDPLAQHGGNKKYYNWDFVSARTARTNQQFYGPSSSFYFISQMMSHLNKTLREQDIDIQPRIASRHFSSTIVPSERDRARDGYDLTRSEEERLIELFLRSYHGIYPVIEVDIFKRHHALLWGSSTTTRKPSALHDIVLALAMQYGAAISAARYANTQPDTEDAPDATTAGRWLYRRCQSQLSDELEGPSITTFQCHLLSVLWLSNASFQNMAHNVMALGIRTGVILGLHLDPCPELPPSERECKKRLWWTLYALEMKFAMELGRPLAVSISQVTCSIPDDIPLVNPIIVGAASPPLTAFHAQLVKLILATRAIYITFYRKCASALNKSSHKYLYEDAVALESCAEFLHSRAKYLQIWLGKVPEYMKTRREDSGWPFSTDGSQLDLETVQTGQVPVWLARQRVFLELSYHDLLMSLYRPFICFGRASNPTPTSTGTSTSTSDDTPIRTPTPLTTTHARACLSHAITTTTHLHHLLTTTSLLDGFHEPFRWQWNAVLSLLGYMLAYPTDPSTPAIREALDLAIIVFERLAGVFGSTRGAVQVVRELVEVVERLGGRKDGGDKRREGQGQEESGDSSQARSRNEVFELMDEMLIFQNNASVRLDPDIDGNANASTNANENNTAIPAPASESDLAWAYLSADQIATFPNPLSNPSGFAFTFDSFNGLPDVGLEDGPMFDLLDFGDIMGGNEFDMGFGSLE</sequence>
<dbReference type="AlphaFoldDB" id="A0A6A5W9P6"/>
<dbReference type="SMART" id="SM00906">
    <property type="entry name" value="Fungal_trans"/>
    <property type="match status" value="1"/>
</dbReference>
<proteinExistence type="predicted"/>
<feature type="compositionally biased region" description="Polar residues" evidence="6">
    <location>
        <begin position="10"/>
        <end position="23"/>
    </location>
</feature>
<evidence type="ECO:0000259" key="7">
    <source>
        <dbReference type="PROSITE" id="PS50048"/>
    </source>
</evidence>
<gene>
    <name evidence="8" type="ORF">P154DRAFT_624794</name>
</gene>
<keyword evidence="9" id="KW-1185">Reference proteome</keyword>
<dbReference type="GO" id="GO:0006351">
    <property type="term" value="P:DNA-templated transcription"/>
    <property type="evidence" value="ECO:0007669"/>
    <property type="project" value="InterPro"/>
</dbReference>
<dbReference type="InterPro" id="IPR036864">
    <property type="entry name" value="Zn2-C6_fun-type_DNA-bd_sf"/>
</dbReference>